<organism evidence="1 2">
    <name type="scientific">Halteria grandinella</name>
    <dbReference type="NCBI Taxonomy" id="5974"/>
    <lineage>
        <taxon>Eukaryota</taxon>
        <taxon>Sar</taxon>
        <taxon>Alveolata</taxon>
        <taxon>Ciliophora</taxon>
        <taxon>Intramacronucleata</taxon>
        <taxon>Spirotrichea</taxon>
        <taxon>Stichotrichia</taxon>
        <taxon>Sporadotrichida</taxon>
        <taxon>Halteriidae</taxon>
        <taxon>Halteria</taxon>
    </lineage>
</organism>
<dbReference type="EMBL" id="RRYP01000489">
    <property type="protein sequence ID" value="TNV87348.1"/>
    <property type="molecule type" value="Genomic_DNA"/>
</dbReference>
<comment type="caution">
    <text evidence="1">The sequence shown here is derived from an EMBL/GenBank/DDBJ whole genome shotgun (WGS) entry which is preliminary data.</text>
</comment>
<name>A0A8J8TAI4_HALGN</name>
<keyword evidence="2" id="KW-1185">Reference proteome</keyword>
<proteinExistence type="predicted"/>
<dbReference type="AlphaFoldDB" id="A0A8J8TAI4"/>
<sequence>MFSHQNQGRHTTYAMSKQQYQSMSNQLNIAFLIQFINSRHYFKGRLHAKFSPIFTHYKACKQRYSLINYRQSTTSRLCYLATTCLSISILKSSKVKINKMEGEINARVINKISPNQQMASSSSRVSIVMQYSAVRIIRHLIWMAKRYFQGAKYSRKVLLKIVQVGIDQLIIFHSWTCKAKIEIGNAEAR</sequence>
<dbReference type="Proteomes" id="UP000785679">
    <property type="component" value="Unassembled WGS sequence"/>
</dbReference>
<reference evidence="1" key="1">
    <citation type="submission" date="2019-06" db="EMBL/GenBank/DDBJ databases">
        <authorList>
            <person name="Zheng W."/>
        </authorList>
    </citation>
    <scope>NUCLEOTIDE SEQUENCE</scope>
    <source>
        <strain evidence="1">QDHG01</strain>
    </source>
</reference>
<evidence type="ECO:0000313" key="1">
    <source>
        <dbReference type="EMBL" id="TNV87348.1"/>
    </source>
</evidence>
<protein>
    <submittedName>
        <fullName evidence="1">Uncharacterized protein</fullName>
    </submittedName>
</protein>
<evidence type="ECO:0000313" key="2">
    <source>
        <dbReference type="Proteomes" id="UP000785679"/>
    </source>
</evidence>
<gene>
    <name evidence="1" type="ORF">FGO68_gene7998</name>
</gene>
<accession>A0A8J8TAI4</accession>